<dbReference type="EMBL" id="CP072384">
    <property type="protein sequence ID" value="QUC08719.1"/>
    <property type="molecule type" value="Genomic_DNA"/>
</dbReference>
<dbReference type="InterPro" id="IPR014942">
    <property type="entry name" value="AbiEii"/>
</dbReference>
<dbReference type="RefSeq" id="WP_212325137.1">
    <property type="nucleotide sequence ID" value="NZ_AP024463.1"/>
</dbReference>
<dbReference type="Pfam" id="PF08843">
    <property type="entry name" value="AbiEii"/>
    <property type="match status" value="1"/>
</dbReference>
<keyword evidence="2" id="KW-1185">Reference proteome</keyword>
<keyword evidence="1" id="KW-0808">Transferase</keyword>
<evidence type="ECO:0000313" key="2">
    <source>
        <dbReference type="Proteomes" id="UP000678513"/>
    </source>
</evidence>
<accession>A0ABX7Y748</accession>
<organism evidence="1 2">
    <name type="scientific">Arachnia rubra</name>
    <dbReference type="NCBI Taxonomy" id="1547448"/>
    <lineage>
        <taxon>Bacteria</taxon>
        <taxon>Bacillati</taxon>
        <taxon>Actinomycetota</taxon>
        <taxon>Actinomycetes</taxon>
        <taxon>Propionibacteriales</taxon>
        <taxon>Propionibacteriaceae</taxon>
        <taxon>Arachnia</taxon>
    </lineage>
</organism>
<sequence length="230" mass="25791">MREIHKRLVRSGLVIIEQYGFVLAGGYALSANGFGDRPSMDVDFFTKDLSPENFAQAVDELTIAYEGQGLIVNVLNRTPLFVNFDVLDPITGESSELQLGWDYREFPPVCLDIGPVLDERDAVANKMTALYSRGEVRDFIDIYAVITSGRFTQEDVLALADSRESLPIDRGMLAQRFKMLSGPEYAGMYDLEQFANYGIDADTHAAIVERFAQWAADIDLCQRGGEQWLR</sequence>
<protein>
    <submittedName>
        <fullName evidence="1">Nucleotidyl transferase AbiEii/AbiGii toxin family protein</fullName>
    </submittedName>
</protein>
<evidence type="ECO:0000313" key="1">
    <source>
        <dbReference type="EMBL" id="QUC08719.1"/>
    </source>
</evidence>
<name>A0ABX7Y748_9ACTN</name>
<reference evidence="1 2" key="1">
    <citation type="submission" date="2021-03" db="EMBL/GenBank/DDBJ databases">
        <title>Human Oral Microbial Genomes.</title>
        <authorList>
            <person name="Johnston C.D."/>
            <person name="Chen T."/>
            <person name="Dewhirst F.E."/>
        </authorList>
    </citation>
    <scope>NUCLEOTIDE SEQUENCE [LARGE SCALE GENOMIC DNA]</scope>
    <source>
        <strain evidence="1 2">DSMZ 100122</strain>
    </source>
</reference>
<dbReference type="GO" id="GO:0016740">
    <property type="term" value="F:transferase activity"/>
    <property type="evidence" value="ECO:0007669"/>
    <property type="project" value="UniProtKB-KW"/>
</dbReference>
<gene>
    <name evidence="1" type="ORF">J5A65_02955</name>
</gene>
<proteinExistence type="predicted"/>
<dbReference type="Proteomes" id="UP000678513">
    <property type="component" value="Chromosome"/>
</dbReference>